<evidence type="ECO:0000313" key="2">
    <source>
        <dbReference type="Proteomes" id="UP000789901"/>
    </source>
</evidence>
<organism evidence="1 2">
    <name type="scientific">Gigaspora margarita</name>
    <dbReference type="NCBI Taxonomy" id="4874"/>
    <lineage>
        <taxon>Eukaryota</taxon>
        <taxon>Fungi</taxon>
        <taxon>Fungi incertae sedis</taxon>
        <taxon>Mucoromycota</taxon>
        <taxon>Glomeromycotina</taxon>
        <taxon>Glomeromycetes</taxon>
        <taxon>Diversisporales</taxon>
        <taxon>Gigasporaceae</taxon>
        <taxon>Gigaspora</taxon>
    </lineage>
</organism>
<dbReference type="Proteomes" id="UP000789901">
    <property type="component" value="Unassembled WGS sequence"/>
</dbReference>
<protein>
    <submittedName>
        <fullName evidence="1">41962_t:CDS:1</fullName>
    </submittedName>
</protein>
<accession>A0ABM8W3I8</accession>
<proteinExistence type="predicted"/>
<name>A0ABM8W3I8_GIGMA</name>
<comment type="caution">
    <text evidence="1">The sequence shown here is derived from an EMBL/GenBank/DDBJ whole genome shotgun (WGS) entry which is preliminary data.</text>
</comment>
<dbReference type="EMBL" id="CAJVQB010000971">
    <property type="protein sequence ID" value="CAG8515493.1"/>
    <property type="molecule type" value="Genomic_DNA"/>
</dbReference>
<sequence length="331" mass="38664">MSIMDYDYNIHPLSSTISKKYEICPNAAAQKASYEKIKTARNKITKFKSLHNIVSDTSIRSNLAIRIQEQKDIVRTNDKRIKMIAKKQKQLEEEGIVEQWEDTRRLSILAQNPDLLEHIHNCIEYGEADKKRRKIIIKIRTIKHLKDKLEEKYNLYISRQTLLTYLWPKHPNTFAVKRHHHLALVQIQSVSWNKKLDHPDSHYCLASVKSAKPDLISITNSEDYDKVIRIEEKIKPLWVLLVDSKPDENPKHLKNIIEYCKLFRFLDLDYLTVHTYTPGQSSFNPMKRGMAPLSSKLAGIILSIDHYSTHLNSQGKVINEELQKKIFVSQI</sequence>
<dbReference type="PANTHER" id="PTHR46954:SF1">
    <property type="entry name" value="C2H2-TYPE DOMAIN-CONTAINING PROTEIN"/>
    <property type="match status" value="1"/>
</dbReference>
<reference evidence="1 2" key="1">
    <citation type="submission" date="2021-06" db="EMBL/GenBank/DDBJ databases">
        <authorList>
            <person name="Kallberg Y."/>
            <person name="Tangrot J."/>
            <person name="Rosling A."/>
        </authorList>
    </citation>
    <scope>NUCLEOTIDE SEQUENCE [LARGE SCALE GENOMIC DNA]</scope>
    <source>
        <strain evidence="1 2">120-4 pot B 10/14</strain>
    </source>
</reference>
<dbReference type="PANTHER" id="PTHR46954">
    <property type="entry name" value="C2H2-TYPE DOMAIN-CONTAINING PROTEIN"/>
    <property type="match status" value="1"/>
</dbReference>
<evidence type="ECO:0000313" key="1">
    <source>
        <dbReference type="EMBL" id="CAG8515493.1"/>
    </source>
</evidence>
<keyword evidence="2" id="KW-1185">Reference proteome</keyword>
<gene>
    <name evidence="1" type="ORF">GMARGA_LOCUS2895</name>
</gene>